<dbReference type="PROSITE" id="PS50830">
    <property type="entry name" value="TNASE_3"/>
    <property type="match status" value="1"/>
</dbReference>
<dbReference type="Proteomes" id="UP000193685">
    <property type="component" value="Unassembled WGS sequence"/>
</dbReference>
<evidence type="ECO:0000256" key="10">
    <source>
        <dbReference type="ARBA" id="ARBA00022801"/>
    </source>
</evidence>
<evidence type="ECO:0000256" key="3">
    <source>
        <dbReference type="ARBA" id="ARBA00005435"/>
    </source>
</evidence>
<dbReference type="AlphaFoldDB" id="A0A1Y2FLB4"/>
<dbReference type="EMBL" id="MCFI01000005">
    <property type="protein sequence ID" value="ORY84782.1"/>
    <property type="molecule type" value="Genomic_DNA"/>
</dbReference>
<dbReference type="GO" id="GO:0005739">
    <property type="term" value="C:mitochondrion"/>
    <property type="evidence" value="ECO:0007669"/>
    <property type="project" value="UniProtKB-SubCell"/>
</dbReference>
<dbReference type="PANTHER" id="PTHR12302:SF3">
    <property type="entry name" value="SERINE_THREONINE-PROTEIN KINASE 31"/>
    <property type="match status" value="1"/>
</dbReference>
<dbReference type="STRING" id="56484.A0A1Y2FLB4"/>
<dbReference type="GO" id="GO:0016787">
    <property type="term" value="F:hydrolase activity"/>
    <property type="evidence" value="ECO:0007669"/>
    <property type="project" value="UniProtKB-KW"/>
</dbReference>
<evidence type="ECO:0000256" key="11">
    <source>
        <dbReference type="ARBA" id="ARBA00022837"/>
    </source>
</evidence>
<dbReference type="Gene3D" id="2.40.50.90">
    <property type="match status" value="1"/>
</dbReference>
<evidence type="ECO:0000313" key="17">
    <source>
        <dbReference type="Proteomes" id="UP000193685"/>
    </source>
</evidence>
<evidence type="ECO:0000256" key="8">
    <source>
        <dbReference type="ARBA" id="ARBA00022723"/>
    </source>
</evidence>
<dbReference type="PANTHER" id="PTHR12302">
    <property type="entry name" value="EBNA2 BINDING PROTEIN P100"/>
    <property type="match status" value="1"/>
</dbReference>
<evidence type="ECO:0000256" key="6">
    <source>
        <dbReference type="ARBA" id="ARBA00022692"/>
    </source>
</evidence>
<evidence type="ECO:0000256" key="9">
    <source>
        <dbReference type="ARBA" id="ARBA00022759"/>
    </source>
</evidence>
<dbReference type="Pfam" id="PF00565">
    <property type="entry name" value="SNase"/>
    <property type="match status" value="1"/>
</dbReference>
<accession>A0A1Y2FLB4</accession>
<reference evidence="16 17" key="1">
    <citation type="submission" date="2016-07" db="EMBL/GenBank/DDBJ databases">
        <title>Pervasive Adenine N6-methylation of Active Genes in Fungi.</title>
        <authorList>
            <consortium name="DOE Joint Genome Institute"/>
            <person name="Mondo S.J."/>
            <person name="Dannebaum R.O."/>
            <person name="Kuo R.C."/>
            <person name="Labutti K."/>
            <person name="Haridas S."/>
            <person name="Kuo A."/>
            <person name="Salamov A."/>
            <person name="Ahrendt S.R."/>
            <person name="Lipzen A."/>
            <person name="Sullivan W."/>
            <person name="Andreopoulos W.B."/>
            <person name="Clum A."/>
            <person name="Lindquist E."/>
            <person name="Daum C."/>
            <person name="Ramamoorthy G.K."/>
            <person name="Gryganskyi A."/>
            <person name="Culley D."/>
            <person name="Magnuson J.K."/>
            <person name="James T.Y."/>
            <person name="O'Malley M.A."/>
            <person name="Stajich J.E."/>
            <person name="Spatafora J.W."/>
            <person name="Visel A."/>
            <person name="Grigoriev I.V."/>
        </authorList>
    </citation>
    <scope>NUCLEOTIDE SEQUENCE [LARGE SCALE GENOMIC DNA]</scope>
    <source>
        <strain evidence="16 17">12-1054</strain>
    </source>
</reference>
<keyword evidence="7" id="KW-0540">Nuclease</keyword>
<keyword evidence="13" id="KW-0496">Mitochondrion</keyword>
<evidence type="ECO:0000259" key="15">
    <source>
        <dbReference type="PROSITE" id="PS50830"/>
    </source>
</evidence>
<comment type="subcellular location">
    <subcellularLocation>
        <location evidence="1">Membrane</location>
        <topology evidence="1">Single-pass membrane protein</topology>
    </subcellularLocation>
    <subcellularLocation>
        <location evidence="2">Mitochondrion</location>
    </subcellularLocation>
</comment>
<evidence type="ECO:0000256" key="4">
    <source>
        <dbReference type="ARBA" id="ARBA00013404"/>
    </source>
</evidence>
<dbReference type="InterPro" id="IPR016071">
    <property type="entry name" value="Staphylococal_nuclease_OB-fold"/>
</dbReference>
<dbReference type="GO" id="GO:0004519">
    <property type="term" value="F:endonuclease activity"/>
    <property type="evidence" value="ECO:0007669"/>
    <property type="project" value="UniProtKB-KW"/>
</dbReference>
<dbReference type="RefSeq" id="XP_040726565.1">
    <property type="nucleotide sequence ID" value="XM_040866623.1"/>
</dbReference>
<dbReference type="GO" id="GO:0046872">
    <property type="term" value="F:metal ion binding"/>
    <property type="evidence" value="ECO:0007669"/>
    <property type="project" value="UniProtKB-KW"/>
</dbReference>
<dbReference type="GO" id="GO:0016020">
    <property type="term" value="C:membrane"/>
    <property type="evidence" value="ECO:0007669"/>
    <property type="project" value="UniProtKB-SubCell"/>
</dbReference>
<feature type="domain" description="TNase-like" evidence="15">
    <location>
        <begin position="83"/>
        <end position="243"/>
    </location>
</feature>
<keyword evidence="10" id="KW-0378">Hydrolase</keyword>
<name>A0A1Y2FLB4_PROLT</name>
<dbReference type="OrthoDB" id="430293at2759"/>
<proteinExistence type="inferred from homology"/>
<evidence type="ECO:0000256" key="5">
    <source>
        <dbReference type="ARBA" id="ARBA00014651"/>
    </source>
</evidence>
<dbReference type="SMART" id="SM00318">
    <property type="entry name" value="SNc"/>
    <property type="match status" value="1"/>
</dbReference>
<dbReference type="GeneID" id="63783222"/>
<protein>
    <recommendedName>
        <fullName evidence="4">Probable endonuclease LCL3</fullName>
    </recommendedName>
    <alternativeName>
        <fullName evidence="5">Probable endonuclease lcl3</fullName>
    </alternativeName>
</protein>
<dbReference type="SUPFAM" id="SSF50199">
    <property type="entry name" value="Staphylococcal nuclease"/>
    <property type="match status" value="1"/>
</dbReference>
<gene>
    <name evidence="16" type="ORF">BCR37DRAFT_251510</name>
</gene>
<evidence type="ECO:0000256" key="7">
    <source>
        <dbReference type="ARBA" id="ARBA00022722"/>
    </source>
</evidence>
<sequence length="290" mass="32596">MPWPWQSESAPVDGKKEALAQETNTVLDPRTWLDTNVLVPVLLLTSASLGAYHFYRRGLRRYPTIDHLPAQIYGSSNPKARSRSLLGYVTSVGDGDNFRFFHTPGGRLTGWGWLRSVPTDKKALRNQTIHVRIAGIDAPELAHFGNPAQPFGKEALDWLASTVLHKRVRVRIHSRDRFDRVVGNPEMRQWPFIWIKRDVGLEQIKAGMATVFRQGGAEYGGLMDAMERAEGVAKAAKKGMWSQGKKLETPAAYKKRTRGEDHEVVTSKTPKMAAQQNNSLLAWLKWSIGK</sequence>
<keyword evidence="12" id="KW-1133">Transmembrane helix</keyword>
<evidence type="ECO:0000256" key="13">
    <source>
        <dbReference type="ARBA" id="ARBA00023128"/>
    </source>
</evidence>
<dbReference type="FunFam" id="2.40.50.90:FF:000029">
    <property type="entry name" value="Probable endonuclease lcl3"/>
    <property type="match status" value="1"/>
</dbReference>
<keyword evidence="9" id="KW-0255">Endonuclease</keyword>
<keyword evidence="8" id="KW-0479">Metal-binding</keyword>
<comment type="caution">
    <text evidence="16">The sequence shown here is derived from an EMBL/GenBank/DDBJ whole genome shotgun (WGS) entry which is preliminary data.</text>
</comment>
<keyword evidence="11" id="KW-0106">Calcium</keyword>
<keyword evidence="14" id="KW-0472">Membrane</keyword>
<evidence type="ECO:0000256" key="14">
    <source>
        <dbReference type="ARBA" id="ARBA00023136"/>
    </source>
</evidence>
<dbReference type="InterPro" id="IPR035437">
    <property type="entry name" value="SNase_OB-fold_sf"/>
</dbReference>
<keyword evidence="17" id="KW-1185">Reference proteome</keyword>
<evidence type="ECO:0000313" key="16">
    <source>
        <dbReference type="EMBL" id="ORY84782.1"/>
    </source>
</evidence>
<dbReference type="OMA" id="IYHTPGG"/>
<keyword evidence="6" id="KW-0812">Transmembrane</keyword>
<evidence type="ECO:0000256" key="1">
    <source>
        <dbReference type="ARBA" id="ARBA00004167"/>
    </source>
</evidence>
<evidence type="ECO:0000256" key="12">
    <source>
        <dbReference type="ARBA" id="ARBA00022989"/>
    </source>
</evidence>
<comment type="similarity">
    <text evidence="3">Belongs to the LCL3 family.</text>
</comment>
<evidence type="ECO:0000256" key="2">
    <source>
        <dbReference type="ARBA" id="ARBA00004173"/>
    </source>
</evidence>
<organism evidence="16 17">
    <name type="scientific">Protomyces lactucae-debilis</name>
    <dbReference type="NCBI Taxonomy" id="2754530"/>
    <lineage>
        <taxon>Eukaryota</taxon>
        <taxon>Fungi</taxon>
        <taxon>Dikarya</taxon>
        <taxon>Ascomycota</taxon>
        <taxon>Taphrinomycotina</taxon>
        <taxon>Taphrinomycetes</taxon>
        <taxon>Taphrinales</taxon>
        <taxon>Protomycetaceae</taxon>
        <taxon>Protomyces</taxon>
    </lineage>
</organism>